<dbReference type="Proteomes" id="UP000322545">
    <property type="component" value="Unassembled WGS sequence"/>
</dbReference>
<evidence type="ECO:0000313" key="1">
    <source>
        <dbReference type="EMBL" id="SHM52116.1"/>
    </source>
</evidence>
<keyword evidence="2" id="KW-1185">Reference proteome</keyword>
<gene>
    <name evidence="1" type="ORF">SAMN05443432_108178</name>
</gene>
<proteinExistence type="predicted"/>
<reference evidence="1 2" key="1">
    <citation type="submission" date="2016-11" db="EMBL/GenBank/DDBJ databases">
        <authorList>
            <person name="Varghese N."/>
            <person name="Submissions S."/>
        </authorList>
    </citation>
    <scope>NUCLEOTIDE SEQUENCE [LARGE SCALE GENOMIC DNA]</scope>
    <source>
        <strain evidence="1 2">DSM 28249</strain>
    </source>
</reference>
<evidence type="ECO:0000313" key="2">
    <source>
        <dbReference type="Proteomes" id="UP000322545"/>
    </source>
</evidence>
<accession>A0A1M7JGN5</accession>
<organism evidence="1 2">
    <name type="scientific">Roseovarius litoreus</name>
    <dbReference type="NCBI Taxonomy" id="1155722"/>
    <lineage>
        <taxon>Bacteria</taxon>
        <taxon>Pseudomonadati</taxon>
        <taxon>Pseudomonadota</taxon>
        <taxon>Alphaproteobacteria</taxon>
        <taxon>Rhodobacterales</taxon>
        <taxon>Roseobacteraceae</taxon>
        <taxon>Roseovarius</taxon>
    </lineage>
</organism>
<dbReference type="AlphaFoldDB" id="A0A1M7JGN5"/>
<protein>
    <submittedName>
        <fullName evidence="1">Uncharacterized protein</fullName>
    </submittedName>
</protein>
<dbReference type="EMBL" id="FRCB01000008">
    <property type="protein sequence ID" value="SHM52116.1"/>
    <property type="molecule type" value="Genomic_DNA"/>
</dbReference>
<dbReference type="RefSeq" id="WP_188129995.1">
    <property type="nucleotide sequence ID" value="NZ_FRCB01000008.1"/>
</dbReference>
<name>A0A1M7JGN5_9RHOB</name>
<sequence>MIDRLIEGLPDLGRAQLARMRIKGMQRRDVSPGDKEIHRFIKAIDSEFLRRKAPPHNG</sequence>